<keyword evidence="10" id="KW-1185">Reference proteome</keyword>
<dbReference type="Gene3D" id="3.80.10.10">
    <property type="entry name" value="Ribonuclease Inhibitor"/>
    <property type="match status" value="3"/>
</dbReference>
<sequence>MSDSVSQYRRRTRQTAYAIAILVAGLMVLFNAPWRYAQISERWVGEPFTLIQRVPTIHTDQITRAGWPWRYQIVIDGGDSQHSTRVSFHDAPKLQLLNENSTRFWSWGALIADSVVAVLLVVLAFMLWCWRGKQIAKSVTPERTQRRFDIAAASASFLVPACCVFGSSLIARQQYQSVERLGARGGYHFTFEAPQLFQKRIPEKLHPYFLRLRSVELYSPDRLAMQQLLQVPTLRSVLIADGELDAELLEPLSRTSELTSLALNRTPVSAEVCQEIAKCERLICLGIHRCRLDSEMIPHLGGMKHLQHVDLQGNLFALEAIQRPTWSQTCRTLILSRPRPGEAAHLNIYQWPHLERLLIQDSIRIRNDATLTLSLVDLPSLREIHLDRSQKHSLYAKNLPRFYRVLEPIDLMLLYGNNTKLEGLTRFETLDLENVPSIRAIQCQATDLKELRLSDVNRLKDIHIGVYNYDSQGQVHAASPTMNGDSTWLDQIATTPTLTSLDLSGVRFDPEALKRLTRLQYLRRLRMREADLNPTQLDWILSMTNLQALDIPECQISSQWLDDCLANLPKLKRLHADLSGLDQVAIADNSNLIALDHFEVTELERLKLTHLPRLRGAIQIRGEIDEIELVDLPLLDELLIESPWPAKAKLDGLRSLRYFGGGGPELNDGVIDQVLEFRNLDHIVLAYPNVSPQRLQALGKYRYLTGLELPGCAVDDQTASHWTKLMRLRVANFDDTSVSTNTFRWLKEIPSLRRLSIARVDLNEEASRLVSSLSQLASLDISGCNFPVEDLQRLVENGNLETLNLAGCALTDSHLNLLARSQTLRRVMLKDCNLSPRQVSDVLRRSPHLTIDLGVRQQSFFVNFSPPHQTRLVGCNVFRRQSQRTAATPIMPKPWEPDAEGWANQGTSEENEPPMASILQAASSDPAMDTVIEATLVGNQPQLPASESYAEDPQMMVVDLAEFRMQSERAFSTELFRPLGN</sequence>
<keyword evidence="9" id="KW-0418">Kinase</keyword>
<dbReference type="SUPFAM" id="SSF52047">
    <property type="entry name" value="RNI-like"/>
    <property type="match status" value="1"/>
</dbReference>
<keyword evidence="9" id="KW-0808">Transferase</keyword>
<dbReference type="PANTHER" id="PTHR48063:SF84">
    <property type="entry name" value="LRR RECEPTOR-LIKE SERINE_THREONINE-PROTEIN KINASE FLS2"/>
    <property type="match status" value="1"/>
</dbReference>
<evidence type="ECO:0000256" key="2">
    <source>
        <dbReference type="ARBA" id="ARBA00022692"/>
    </source>
</evidence>
<keyword evidence="6" id="KW-0325">Glycoprotein</keyword>
<dbReference type="Proteomes" id="UP001430306">
    <property type="component" value="Unassembled WGS sequence"/>
</dbReference>
<keyword evidence="5 8" id="KW-0472">Membrane</keyword>
<dbReference type="GO" id="GO:0016301">
    <property type="term" value="F:kinase activity"/>
    <property type="evidence" value="ECO:0007669"/>
    <property type="project" value="UniProtKB-KW"/>
</dbReference>
<name>A0ABS8NFL1_9BACT</name>
<dbReference type="SUPFAM" id="SSF52058">
    <property type="entry name" value="L domain-like"/>
    <property type="match status" value="1"/>
</dbReference>
<dbReference type="RefSeq" id="WP_230273154.1">
    <property type="nucleotide sequence ID" value="NZ_JAJKFW010000020.1"/>
</dbReference>
<evidence type="ECO:0000256" key="6">
    <source>
        <dbReference type="ARBA" id="ARBA00023180"/>
    </source>
</evidence>
<evidence type="ECO:0000256" key="7">
    <source>
        <dbReference type="SAM" id="MobiDB-lite"/>
    </source>
</evidence>
<evidence type="ECO:0000256" key="4">
    <source>
        <dbReference type="ARBA" id="ARBA00022989"/>
    </source>
</evidence>
<dbReference type="PANTHER" id="PTHR48063">
    <property type="entry name" value="LRR RECEPTOR-LIKE KINASE"/>
    <property type="match status" value="1"/>
</dbReference>
<evidence type="ECO:0000313" key="10">
    <source>
        <dbReference type="Proteomes" id="UP001430306"/>
    </source>
</evidence>
<dbReference type="EMBL" id="JAJKFW010000020">
    <property type="protein sequence ID" value="MCC9642349.1"/>
    <property type="molecule type" value="Genomic_DNA"/>
</dbReference>
<dbReference type="InterPro" id="IPR032675">
    <property type="entry name" value="LRR_dom_sf"/>
</dbReference>
<comment type="caution">
    <text evidence="9">The sequence shown here is derived from an EMBL/GenBank/DDBJ whole genome shotgun (WGS) entry which is preliminary data.</text>
</comment>
<organism evidence="9 10">
    <name type="scientific">Rhodopirellula halodulae</name>
    <dbReference type="NCBI Taxonomy" id="2894198"/>
    <lineage>
        <taxon>Bacteria</taxon>
        <taxon>Pseudomonadati</taxon>
        <taxon>Planctomycetota</taxon>
        <taxon>Planctomycetia</taxon>
        <taxon>Pirellulales</taxon>
        <taxon>Pirellulaceae</taxon>
        <taxon>Rhodopirellula</taxon>
    </lineage>
</organism>
<evidence type="ECO:0000256" key="5">
    <source>
        <dbReference type="ARBA" id="ARBA00023136"/>
    </source>
</evidence>
<proteinExistence type="predicted"/>
<evidence type="ECO:0000256" key="1">
    <source>
        <dbReference type="ARBA" id="ARBA00004370"/>
    </source>
</evidence>
<reference evidence="9" key="1">
    <citation type="submission" date="2021-11" db="EMBL/GenBank/DDBJ databases">
        <title>Genome sequence.</title>
        <authorList>
            <person name="Sun Q."/>
        </authorList>
    </citation>
    <scope>NUCLEOTIDE SEQUENCE</scope>
    <source>
        <strain evidence="9">JC740</strain>
    </source>
</reference>
<dbReference type="InterPro" id="IPR046956">
    <property type="entry name" value="RLP23-like"/>
</dbReference>
<feature type="transmembrane region" description="Helical" evidence="8">
    <location>
        <begin position="16"/>
        <end position="34"/>
    </location>
</feature>
<gene>
    <name evidence="9" type="ORF">LOC71_08685</name>
</gene>
<evidence type="ECO:0000256" key="8">
    <source>
        <dbReference type="SAM" id="Phobius"/>
    </source>
</evidence>
<evidence type="ECO:0000313" key="9">
    <source>
        <dbReference type="EMBL" id="MCC9642349.1"/>
    </source>
</evidence>
<feature type="transmembrane region" description="Helical" evidence="8">
    <location>
        <begin position="104"/>
        <end position="130"/>
    </location>
</feature>
<feature type="transmembrane region" description="Helical" evidence="8">
    <location>
        <begin position="150"/>
        <end position="171"/>
    </location>
</feature>
<accession>A0ABS8NFL1</accession>
<keyword evidence="4 8" id="KW-1133">Transmembrane helix</keyword>
<protein>
    <submittedName>
        <fullName evidence="9">Protein kinase</fullName>
    </submittedName>
</protein>
<feature type="region of interest" description="Disordered" evidence="7">
    <location>
        <begin position="889"/>
        <end position="913"/>
    </location>
</feature>
<keyword evidence="2 8" id="KW-0812">Transmembrane</keyword>
<keyword evidence="3" id="KW-0732">Signal</keyword>
<evidence type="ECO:0000256" key="3">
    <source>
        <dbReference type="ARBA" id="ARBA00022729"/>
    </source>
</evidence>
<comment type="subcellular location">
    <subcellularLocation>
        <location evidence="1">Membrane</location>
    </subcellularLocation>
</comment>